<dbReference type="EMBL" id="AIMB01000007">
    <property type="protein sequence ID" value="EJF90354.1"/>
    <property type="molecule type" value="Genomic_DNA"/>
</dbReference>
<keyword evidence="3" id="KW-1185">Reference proteome</keyword>
<gene>
    <name evidence="2" type="ORF">ME5_00755</name>
</gene>
<proteinExistence type="predicted"/>
<name>J0R3Y5_9HYPH</name>
<dbReference type="Proteomes" id="UP000008952">
    <property type="component" value="Unassembled WGS sequence"/>
</dbReference>
<dbReference type="PATRIC" id="fig|1094558.3.peg.825"/>
<dbReference type="HOGENOM" id="CLU_2535797_0_0_5"/>
<evidence type="ECO:0000256" key="1">
    <source>
        <dbReference type="SAM" id="MobiDB-lite"/>
    </source>
</evidence>
<feature type="compositionally biased region" description="Polar residues" evidence="1">
    <location>
        <begin position="59"/>
        <end position="77"/>
    </location>
</feature>
<organism evidence="2 3">
    <name type="scientific">Bartonella tamiae Th239</name>
    <dbReference type="NCBI Taxonomy" id="1094558"/>
    <lineage>
        <taxon>Bacteria</taxon>
        <taxon>Pseudomonadati</taxon>
        <taxon>Pseudomonadota</taxon>
        <taxon>Alphaproteobacteria</taxon>
        <taxon>Hyphomicrobiales</taxon>
        <taxon>Bartonellaceae</taxon>
        <taxon>Bartonella</taxon>
    </lineage>
</organism>
<dbReference type="AlphaFoldDB" id="J0R3Y5"/>
<evidence type="ECO:0000313" key="3">
    <source>
        <dbReference type="Proteomes" id="UP000008952"/>
    </source>
</evidence>
<sequence>MTNRNQEKNIKVIDVEAIDDADDAAFGPIDTVDVFDDIVNGSDSAERIRDIKIEDLDNPLNNEDQNTVAENIYASQPTRDEKE</sequence>
<dbReference type="OrthoDB" id="9915695at2"/>
<evidence type="ECO:0000313" key="2">
    <source>
        <dbReference type="EMBL" id="EJF90354.1"/>
    </source>
</evidence>
<accession>J0R3Y5</accession>
<feature type="region of interest" description="Disordered" evidence="1">
    <location>
        <begin position="59"/>
        <end position="83"/>
    </location>
</feature>
<comment type="caution">
    <text evidence="2">The sequence shown here is derived from an EMBL/GenBank/DDBJ whole genome shotgun (WGS) entry which is preliminary data.</text>
</comment>
<dbReference type="RefSeq" id="WP_008038571.1">
    <property type="nucleotide sequence ID" value="NZ_JH725147.1"/>
</dbReference>
<protein>
    <submittedName>
        <fullName evidence="2">Uncharacterized protein</fullName>
    </submittedName>
</protein>
<reference evidence="2 3" key="1">
    <citation type="submission" date="2012-03" db="EMBL/GenBank/DDBJ databases">
        <title>The Genome Sequence of Bartonella tamiae Th239.</title>
        <authorList>
            <consortium name="The Broad Institute Genome Sequencing Platform"/>
            <consortium name="The Broad Institute Genome Sequencing Center for Infectious Disease"/>
            <person name="Feldgarden M."/>
            <person name="Kirby J."/>
            <person name="Kosoy M."/>
            <person name="Birtles R."/>
            <person name="Probert W.S."/>
            <person name="Chiaraviglio L."/>
            <person name="Young S.K."/>
            <person name="Zeng Q."/>
            <person name="Gargeya S."/>
            <person name="Fitzgerald M."/>
            <person name="Haas B."/>
            <person name="Abouelleil A."/>
            <person name="Alvarado L."/>
            <person name="Arachchi H.M."/>
            <person name="Berlin A."/>
            <person name="Chapman S.B."/>
            <person name="Gearin G."/>
            <person name="Goldberg J."/>
            <person name="Griggs A."/>
            <person name="Gujja S."/>
            <person name="Hansen M."/>
            <person name="Heiman D."/>
            <person name="Howarth C."/>
            <person name="Larimer J."/>
            <person name="Lui A."/>
            <person name="MacDonald P.J.P."/>
            <person name="McCowen C."/>
            <person name="Montmayeur A."/>
            <person name="Murphy C."/>
            <person name="Neiman D."/>
            <person name="Pearson M."/>
            <person name="Priest M."/>
            <person name="Roberts A."/>
            <person name="Saif S."/>
            <person name="Shea T."/>
            <person name="Sisk P."/>
            <person name="Stolte C."/>
            <person name="Sykes S."/>
            <person name="Wortman J."/>
            <person name="Nusbaum C."/>
            <person name="Birren B."/>
        </authorList>
    </citation>
    <scope>NUCLEOTIDE SEQUENCE [LARGE SCALE GENOMIC DNA]</scope>
    <source>
        <strain evidence="2 3">Th239</strain>
    </source>
</reference>